<keyword evidence="4 7" id="KW-0731">Sigma factor</keyword>
<dbReference type="Gene3D" id="3.10.450.50">
    <property type="match status" value="1"/>
</dbReference>
<dbReference type="NCBIfam" id="TIGR02937">
    <property type="entry name" value="sigma70-ECF"/>
    <property type="match status" value="1"/>
</dbReference>
<dbReference type="InterPro" id="IPR000838">
    <property type="entry name" value="RNA_pol_sigma70_ECF_CS"/>
</dbReference>
<dbReference type="InterPro" id="IPR014284">
    <property type="entry name" value="RNA_pol_sigma-70_dom"/>
</dbReference>
<organism evidence="10 11">
    <name type="scientific">Rhodococcus artemisiae</name>
    <dbReference type="NCBI Taxonomy" id="714159"/>
    <lineage>
        <taxon>Bacteria</taxon>
        <taxon>Bacillati</taxon>
        <taxon>Actinomycetota</taxon>
        <taxon>Actinomycetes</taxon>
        <taxon>Mycobacteriales</taxon>
        <taxon>Nocardiaceae</taxon>
        <taxon>Rhodococcus</taxon>
    </lineage>
</organism>
<evidence type="ECO:0000256" key="7">
    <source>
        <dbReference type="RuleBase" id="RU000716"/>
    </source>
</evidence>
<dbReference type="InterPro" id="IPR013249">
    <property type="entry name" value="RNA_pol_sigma70_r4_t2"/>
</dbReference>
<keyword evidence="11" id="KW-1185">Reference proteome</keyword>
<evidence type="ECO:0000256" key="5">
    <source>
        <dbReference type="ARBA" id="ARBA00023125"/>
    </source>
</evidence>
<comment type="subunit">
    <text evidence="2">Interacts transiently with the RNA polymerase catalytic core formed by RpoA, RpoB, RpoC and RpoZ (2 alpha, 1 beta, 1 beta' and 1 omega subunit) to form the RNA polymerase holoenzyme that can initiate transcription.</text>
</comment>
<dbReference type="PANTHER" id="PTHR43133">
    <property type="entry name" value="RNA POLYMERASE ECF-TYPE SIGMA FACTO"/>
    <property type="match status" value="1"/>
</dbReference>
<dbReference type="RefSeq" id="WP_330132199.1">
    <property type="nucleotide sequence ID" value="NZ_JAUTXY010000002.1"/>
</dbReference>
<evidence type="ECO:0000259" key="8">
    <source>
        <dbReference type="Pfam" id="PF04542"/>
    </source>
</evidence>
<dbReference type="InterPro" id="IPR036388">
    <property type="entry name" value="WH-like_DNA-bd_sf"/>
</dbReference>
<evidence type="ECO:0000256" key="6">
    <source>
        <dbReference type="ARBA" id="ARBA00023163"/>
    </source>
</evidence>
<dbReference type="InterPro" id="IPR013324">
    <property type="entry name" value="RNA_pol_sigma_r3/r4-like"/>
</dbReference>
<dbReference type="Proteomes" id="UP001336020">
    <property type="component" value="Unassembled WGS sequence"/>
</dbReference>
<evidence type="ECO:0000313" key="11">
    <source>
        <dbReference type="Proteomes" id="UP001336020"/>
    </source>
</evidence>
<dbReference type="InterPro" id="IPR014305">
    <property type="entry name" value="RNA_pol_sigma-G_actinobac"/>
</dbReference>
<dbReference type="SUPFAM" id="SSF54427">
    <property type="entry name" value="NTF2-like"/>
    <property type="match status" value="1"/>
</dbReference>
<keyword evidence="3 7" id="KW-0805">Transcription regulation</keyword>
<dbReference type="PROSITE" id="PS01063">
    <property type="entry name" value="SIGMA70_ECF"/>
    <property type="match status" value="1"/>
</dbReference>
<evidence type="ECO:0000313" key="10">
    <source>
        <dbReference type="EMBL" id="MEE2056935.1"/>
    </source>
</evidence>
<comment type="similarity">
    <text evidence="1 7">Belongs to the sigma-70 factor family. ECF subfamily.</text>
</comment>
<name>A0ABU7L5V8_9NOCA</name>
<dbReference type="NCBIfam" id="TIGR02960">
    <property type="entry name" value="SigX5"/>
    <property type="match status" value="1"/>
</dbReference>
<evidence type="ECO:0000256" key="2">
    <source>
        <dbReference type="ARBA" id="ARBA00011344"/>
    </source>
</evidence>
<dbReference type="SUPFAM" id="SSF88946">
    <property type="entry name" value="Sigma2 domain of RNA polymerase sigma factors"/>
    <property type="match status" value="1"/>
</dbReference>
<evidence type="ECO:0000256" key="3">
    <source>
        <dbReference type="ARBA" id="ARBA00023015"/>
    </source>
</evidence>
<dbReference type="Pfam" id="PF08281">
    <property type="entry name" value="Sigma70_r4_2"/>
    <property type="match status" value="1"/>
</dbReference>
<protein>
    <recommendedName>
        <fullName evidence="7">RNA polymerase sigma factor</fullName>
    </recommendedName>
</protein>
<evidence type="ECO:0000256" key="1">
    <source>
        <dbReference type="ARBA" id="ARBA00010641"/>
    </source>
</evidence>
<comment type="caution">
    <text evidence="10">The sequence shown here is derived from an EMBL/GenBank/DDBJ whole genome shotgun (WGS) entry which is preliminary data.</text>
</comment>
<dbReference type="SUPFAM" id="SSF88659">
    <property type="entry name" value="Sigma3 and sigma4 domains of RNA polymerase sigma factors"/>
    <property type="match status" value="1"/>
</dbReference>
<sequence>MTEQLLATTSSGLGNATFMDAAEPYRRELLAHCYRMSGSLHDAEDLVQETYLRAWRGYDNFGGRSSLRTWLHRIATNVCLTALDGRKRRPLPTGLGAPSSDPTDDLVSRQEIPWLEPIPGGYTDDGHTDDPSDPATIVASRDSIRLAFVAALQHLSARQRAVLLLRDVLQWRASEVAAALDTTTAAVNSLLQRARAQLRDSQASNAELSEPDSAEARALVKRWVEGFEKYDIDSLVTMLTEDAIWEMPPFDGWYQGADAIVTLIKCNCPAKGPGDQILLPTVANGQPALGLYMRGEDGQHRPFQLQVLDIVDGKVAHATVFFSDDLVGLFARFGLPETPGSPKLSAE</sequence>
<dbReference type="Gene3D" id="1.10.10.10">
    <property type="entry name" value="Winged helix-like DNA-binding domain superfamily/Winged helix DNA-binding domain"/>
    <property type="match status" value="1"/>
</dbReference>
<dbReference type="NCBIfam" id="NF006089">
    <property type="entry name" value="PRK08241.1"/>
    <property type="match status" value="1"/>
</dbReference>
<dbReference type="Pfam" id="PF04542">
    <property type="entry name" value="Sigma70_r2"/>
    <property type="match status" value="1"/>
</dbReference>
<feature type="domain" description="RNA polymerase sigma-70 region 2" evidence="8">
    <location>
        <begin position="23"/>
        <end position="88"/>
    </location>
</feature>
<accession>A0ABU7L5V8</accession>
<dbReference type="EMBL" id="JAUTXY010000002">
    <property type="protein sequence ID" value="MEE2056935.1"/>
    <property type="molecule type" value="Genomic_DNA"/>
</dbReference>
<gene>
    <name evidence="10" type="ORF">Q7514_05265</name>
</gene>
<evidence type="ECO:0000259" key="9">
    <source>
        <dbReference type="Pfam" id="PF08281"/>
    </source>
</evidence>
<dbReference type="PANTHER" id="PTHR43133:SF65">
    <property type="entry name" value="ECF RNA POLYMERASE SIGMA FACTOR SIGG"/>
    <property type="match status" value="1"/>
</dbReference>
<reference evidence="10 11" key="1">
    <citation type="submission" date="2023-07" db="EMBL/GenBank/DDBJ databases">
        <authorList>
            <person name="Girao M."/>
            <person name="Carvalho M.F."/>
        </authorList>
    </citation>
    <scope>NUCLEOTIDE SEQUENCE [LARGE SCALE GENOMIC DNA]</scope>
    <source>
        <strain evidence="10 11">YIM65754</strain>
    </source>
</reference>
<evidence type="ECO:0000256" key="4">
    <source>
        <dbReference type="ARBA" id="ARBA00023082"/>
    </source>
</evidence>
<keyword evidence="6 7" id="KW-0804">Transcription</keyword>
<dbReference type="InterPro" id="IPR007627">
    <property type="entry name" value="RNA_pol_sigma70_r2"/>
</dbReference>
<dbReference type="InterPro" id="IPR013325">
    <property type="entry name" value="RNA_pol_sigma_r2"/>
</dbReference>
<dbReference type="InterPro" id="IPR032710">
    <property type="entry name" value="NTF2-like_dom_sf"/>
</dbReference>
<dbReference type="Gene3D" id="1.10.1740.10">
    <property type="match status" value="1"/>
</dbReference>
<keyword evidence="5 7" id="KW-0238">DNA-binding</keyword>
<dbReference type="InterPro" id="IPR039425">
    <property type="entry name" value="RNA_pol_sigma-70-like"/>
</dbReference>
<proteinExistence type="inferred from homology"/>
<feature type="domain" description="RNA polymerase sigma factor 70 region 4 type 2" evidence="9">
    <location>
        <begin position="146"/>
        <end position="198"/>
    </location>
</feature>